<reference evidence="11" key="1">
    <citation type="submission" date="2010-05" db="EMBL/GenBank/DDBJ databases">
        <title>The complete genome of Truepera radiovictris DSM 17093.</title>
        <authorList>
            <consortium name="US DOE Joint Genome Institute (JGI-PGF)"/>
            <person name="Lucas S."/>
            <person name="Copeland A."/>
            <person name="Lapidus A."/>
            <person name="Glavina del Rio T."/>
            <person name="Dalin E."/>
            <person name="Tice H."/>
            <person name="Bruce D."/>
            <person name="Goodwin L."/>
            <person name="Pitluck S."/>
            <person name="Kyrpides N."/>
            <person name="Mavromatis K."/>
            <person name="Ovchinnikova G."/>
            <person name="Munk A.C."/>
            <person name="Detter J.C."/>
            <person name="Han C."/>
            <person name="Tapia R."/>
            <person name="Land M."/>
            <person name="Hauser L."/>
            <person name="Markowitz V."/>
            <person name="Cheng J.-F."/>
            <person name="Hugenholtz P."/>
            <person name="Woyke T."/>
            <person name="Wu D."/>
            <person name="Tindall B."/>
            <person name="Pomrenke H.G."/>
            <person name="Brambilla E."/>
            <person name="Klenk H.-P."/>
            <person name="Eisen J.A."/>
        </authorList>
    </citation>
    <scope>NUCLEOTIDE SEQUENCE [LARGE SCALE GENOMIC DNA]</scope>
    <source>
        <strain evidence="11">DSM 17093 / CIP 108686 / LMG 22925 / RQ-24</strain>
    </source>
</reference>
<dbReference type="PROSITE" id="PS50928">
    <property type="entry name" value="ABC_TM1"/>
    <property type="match status" value="1"/>
</dbReference>
<keyword evidence="6 7" id="KW-0472">Membrane</keyword>
<dbReference type="CDD" id="cd06261">
    <property type="entry name" value="TM_PBP2"/>
    <property type="match status" value="1"/>
</dbReference>
<dbReference type="GO" id="GO:0005886">
    <property type="term" value="C:plasma membrane"/>
    <property type="evidence" value="ECO:0007669"/>
    <property type="project" value="UniProtKB-SubCell"/>
</dbReference>
<dbReference type="SUPFAM" id="SSF161098">
    <property type="entry name" value="MetI-like"/>
    <property type="match status" value="1"/>
</dbReference>
<evidence type="ECO:0000256" key="1">
    <source>
        <dbReference type="ARBA" id="ARBA00004651"/>
    </source>
</evidence>
<evidence type="ECO:0000256" key="5">
    <source>
        <dbReference type="ARBA" id="ARBA00022989"/>
    </source>
</evidence>
<dbReference type="KEGG" id="tra:Trad_2289"/>
<dbReference type="InterPro" id="IPR035906">
    <property type="entry name" value="MetI-like_sf"/>
</dbReference>
<dbReference type="STRING" id="649638.Trad_2289"/>
<feature type="transmembrane region" description="Helical" evidence="7">
    <location>
        <begin position="314"/>
        <end position="343"/>
    </location>
</feature>
<dbReference type="AlphaFoldDB" id="D7CSH9"/>
<sequence length="403" mass="45092">MADVTPPVTQAPDTMSAPPGRKPRGESLTSIAWKQFRKHPLARVSLVVLSVLYLLAAFADFLAPYPERFINTGATFQPPNRIRFWDENGFTRPFIYGMTRELDLETLENVWVEDPSRRYELRFFVRSDNVRERYVPFPVNLIPVQLRQAWGIRPWASLRLFGLDDPNARIYIWGSDDLGADVFSKVLYGARISLTVGILAAAVAIAIGVVMGGIAGFFGGWVDELIMRFIEALAAIPDLFLLLALSAIFYPLNLPSSTVFMLVIVVLSLIGWGGVARTVRGQVLSLRERDFAYAARSLGASNTRIILRHMLPHTLTYVIVYMSLVIPAFIITESVLSFFGLGIQPPSTSWGLMLSTAQNFAGVAGLADRWWIFLPGLFIFIAVMMWNLLGDALRDAFDPRSRR</sequence>
<dbReference type="Proteomes" id="UP000000379">
    <property type="component" value="Chromosome"/>
</dbReference>
<keyword evidence="5 7" id="KW-1133">Transmembrane helix</keyword>
<keyword evidence="11" id="KW-1185">Reference proteome</keyword>
<dbReference type="eggNOG" id="COG1173">
    <property type="taxonomic scope" value="Bacteria"/>
</dbReference>
<dbReference type="Pfam" id="PF12911">
    <property type="entry name" value="OppC_N"/>
    <property type="match status" value="1"/>
</dbReference>
<keyword evidence="2 7" id="KW-0813">Transport</keyword>
<dbReference type="PANTHER" id="PTHR43386:SF1">
    <property type="entry name" value="D,D-DIPEPTIDE TRANSPORT SYSTEM PERMEASE PROTEIN DDPC-RELATED"/>
    <property type="match status" value="1"/>
</dbReference>
<evidence type="ECO:0000256" key="4">
    <source>
        <dbReference type="ARBA" id="ARBA00022692"/>
    </source>
</evidence>
<keyword evidence="3" id="KW-1003">Cell membrane</keyword>
<evidence type="ECO:0000256" key="7">
    <source>
        <dbReference type="RuleBase" id="RU363032"/>
    </source>
</evidence>
<evidence type="ECO:0000259" key="9">
    <source>
        <dbReference type="PROSITE" id="PS50928"/>
    </source>
</evidence>
<dbReference type="RefSeq" id="WP_013178762.1">
    <property type="nucleotide sequence ID" value="NC_014221.1"/>
</dbReference>
<feature type="transmembrane region" description="Helical" evidence="7">
    <location>
        <begin position="44"/>
        <end position="63"/>
    </location>
</feature>
<feature type="transmembrane region" description="Helical" evidence="7">
    <location>
        <begin position="370"/>
        <end position="393"/>
    </location>
</feature>
<evidence type="ECO:0000313" key="11">
    <source>
        <dbReference type="Proteomes" id="UP000000379"/>
    </source>
</evidence>
<name>D7CSH9_TRURR</name>
<gene>
    <name evidence="10" type="ordered locus">Trad_2289</name>
</gene>
<dbReference type="InterPro" id="IPR025966">
    <property type="entry name" value="OppC_N"/>
</dbReference>
<comment type="subcellular location">
    <subcellularLocation>
        <location evidence="1 7">Cell membrane</location>
        <topology evidence="1 7">Multi-pass membrane protein</topology>
    </subcellularLocation>
</comment>
<evidence type="ECO:0000256" key="2">
    <source>
        <dbReference type="ARBA" id="ARBA00022448"/>
    </source>
</evidence>
<dbReference type="Pfam" id="PF00528">
    <property type="entry name" value="BPD_transp_1"/>
    <property type="match status" value="1"/>
</dbReference>
<evidence type="ECO:0000256" key="8">
    <source>
        <dbReference type="SAM" id="MobiDB-lite"/>
    </source>
</evidence>
<dbReference type="HOGENOM" id="CLU_028518_1_0_0"/>
<dbReference type="InterPro" id="IPR000515">
    <property type="entry name" value="MetI-like"/>
</dbReference>
<dbReference type="GO" id="GO:0055085">
    <property type="term" value="P:transmembrane transport"/>
    <property type="evidence" value="ECO:0007669"/>
    <property type="project" value="InterPro"/>
</dbReference>
<evidence type="ECO:0000313" key="10">
    <source>
        <dbReference type="EMBL" id="ADI15399.1"/>
    </source>
</evidence>
<dbReference type="Gene3D" id="1.10.3720.10">
    <property type="entry name" value="MetI-like"/>
    <property type="match status" value="1"/>
</dbReference>
<feature type="transmembrane region" description="Helical" evidence="7">
    <location>
        <begin position="230"/>
        <end position="252"/>
    </location>
</feature>
<accession>D7CSH9</accession>
<keyword evidence="4 7" id="KW-0812">Transmembrane</keyword>
<comment type="similarity">
    <text evidence="7">Belongs to the binding-protein-dependent transport system permease family.</text>
</comment>
<evidence type="ECO:0000256" key="3">
    <source>
        <dbReference type="ARBA" id="ARBA00022475"/>
    </source>
</evidence>
<protein>
    <submittedName>
        <fullName evidence="10">Binding-protein-dependent transport systems inner membrane component</fullName>
    </submittedName>
</protein>
<feature type="domain" description="ABC transmembrane type-1" evidence="9">
    <location>
        <begin position="190"/>
        <end position="390"/>
    </location>
</feature>
<reference evidence="10 11" key="2">
    <citation type="journal article" date="2011" name="Stand. Genomic Sci.">
        <title>Complete genome sequence of Truepera radiovictrix type strain (RQ-24).</title>
        <authorList>
            <person name="Ivanova N."/>
            <person name="Rohde C."/>
            <person name="Munk C."/>
            <person name="Nolan M."/>
            <person name="Lucas S."/>
            <person name="Del Rio T.G."/>
            <person name="Tice H."/>
            <person name="Deshpande S."/>
            <person name="Cheng J.F."/>
            <person name="Tapia R."/>
            <person name="Han C."/>
            <person name="Goodwin L."/>
            <person name="Pitluck S."/>
            <person name="Liolios K."/>
            <person name="Mavromatis K."/>
            <person name="Mikhailova N."/>
            <person name="Pati A."/>
            <person name="Chen A."/>
            <person name="Palaniappan K."/>
            <person name="Land M."/>
            <person name="Hauser L."/>
            <person name="Chang Y.J."/>
            <person name="Jeffries C.D."/>
            <person name="Brambilla E."/>
            <person name="Rohde M."/>
            <person name="Goker M."/>
            <person name="Tindall B.J."/>
            <person name="Woyke T."/>
            <person name="Bristow J."/>
            <person name="Eisen J.A."/>
            <person name="Markowitz V."/>
            <person name="Hugenholtz P."/>
            <person name="Kyrpides N.C."/>
            <person name="Klenk H.P."/>
            <person name="Lapidus A."/>
        </authorList>
    </citation>
    <scope>NUCLEOTIDE SEQUENCE [LARGE SCALE GENOMIC DNA]</scope>
    <source>
        <strain evidence="11">DSM 17093 / CIP 108686 / LMG 22925 / RQ-24</strain>
    </source>
</reference>
<proteinExistence type="inferred from homology"/>
<organism evidence="10 11">
    <name type="scientific">Truepera radiovictrix (strain DSM 17093 / CIP 108686 / LMG 22925 / RQ-24)</name>
    <dbReference type="NCBI Taxonomy" id="649638"/>
    <lineage>
        <taxon>Bacteria</taxon>
        <taxon>Thermotogati</taxon>
        <taxon>Deinococcota</taxon>
        <taxon>Deinococci</taxon>
        <taxon>Trueperales</taxon>
        <taxon>Trueperaceae</taxon>
        <taxon>Truepera</taxon>
    </lineage>
</organism>
<dbReference type="PANTHER" id="PTHR43386">
    <property type="entry name" value="OLIGOPEPTIDE TRANSPORT SYSTEM PERMEASE PROTEIN APPC"/>
    <property type="match status" value="1"/>
</dbReference>
<dbReference type="InterPro" id="IPR050366">
    <property type="entry name" value="BP-dependent_transpt_permease"/>
</dbReference>
<feature type="region of interest" description="Disordered" evidence="8">
    <location>
        <begin position="1"/>
        <end position="26"/>
    </location>
</feature>
<dbReference type="EMBL" id="CP002049">
    <property type="protein sequence ID" value="ADI15399.1"/>
    <property type="molecule type" value="Genomic_DNA"/>
</dbReference>
<feature type="transmembrane region" description="Helical" evidence="7">
    <location>
        <begin position="258"/>
        <end position="279"/>
    </location>
</feature>
<feature type="transmembrane region" description="Helical" evidence="7">
    <location>
        <begin position="192"/>
        <end position="218"/>
    </location>
</feature>
<evidence type="ECO:0000256" key="6">
    <source>
        <dbReference type="ARBA" id="ARBA00023136"/>
    </source>
</evidence>